<accession>C0C638</accession>
<sequence>MWSTAMKRIVRLGLPLVVVIILVMSFVSARSMSDMENYSRLINYVGIVRGASQRVIKLETNNRPDDALIDYVSGIMEELLSGEGEYGLKRTVYKEFNDDLEKLGSRWDLIKEEISDVREGAGTEKLLNSSEELFDIANDTVFTIEEYSGMRSAALARQLIITGVLCFLISLFVIIYYVREYFKLSRKTEKLADMAGRDKLTGALTTERFYEEAQKAIDREPDARIAVLYIDFENFKYVNDVFGYEVGDAILQKYVEVVKASLRNGELLSRTMADRFVLLRYYEDKQRLLEEQQELDRRFVNLDVLPDKHSITVACGFCCREDVIEQLDIHGLINRANYAQKTIKSRPDEHYAFYNDSIRQKLFREVYLTDRMQEGLDNREFRVYLQPKVSPYDGMIKGAEALIRWITTDGKFITPGEFVPLFEKNHSIKKLDTYVFENVCRLMQEWHEKGQTVVPVSVNVSKLTFYTADFIKEYREIKERYGIPDHMLEIEFTETVACENEKYMTQIVKELHENGFLCSMDDFGTGYSSLGMLKNLDIDILKLDALFFRESKDLKKEQIIVKEVLHMICQLNIKAVAEGIETDSQVAFLKECGCDFIQGYYYYRPMPAEEFEAELKRQYGQKR</sequence>
<evidence type="ECO:0000313" key="4">
    <source>
        <dbReference type="EMBL" id="EEG72572.1"/>
    </source>
</evidence>
<dbReference type="PROSITE" id="PS50887">
    <property type="entry name" value="GGDEF"/>
    <property type="match status" value="1"/>
</dbReference>
<dbReference type="InterPro" id="IPR001633">
    <property type="entry name" value="EAL_dom"/>
</dbReference>
<dbReference type="InterPro" id="IPR029787">
    <property type="entry name" value="Nucleotide_cyclase"/>
</dbReference>
<dbReference type="InterPro" id="IPR050706">
    <property type="entry name" value="Cyclic-di-GMP_PDE-like"/>
</dbReference>
<evidence type="ECO:0000259" key="2">
    <source>
        <dbReference type="PROSITE" id="PS50883"/>
    </source>
</evidence>
<dbReference type="CDD" id="cd01948">
    <property type="entry name" value="EAL"/>
    <property type="match status" value="1"/>
</dbReference>
<dbReference type="STRING" id="553973.CLOHYLEM_07575"/>
<dbReference type="Pfam" id="PF00990">
    <property type="entry name" value="GGDEF"/>
    <property type="match status" value="1"/>
</dbReference>
<dbReference type="InterPro" id="IPR035919">
    <property type="entry name" value="EAL_sf"/>
</dbReference>
<reference evidence="4" key="2">
    <citation type="submission" date="2013-06" db="EMBL/GenBank/DDBJ databases">
        <title>Draft genome sequence of Clostridium hylemonae (DSM 15053).</title>
        <authorList>
            <person name="Sudarsanam P."/>
            <person name="Ley R."/>
            <person name="Guruge J."/>
            <person name="Turnbaugh P.J."/>
            <person name="Mahowald M."/>
            <person name="Liep D."/>
            <person name="Gordon J."/>
        </authorList>
    </citation>
    <scope>NUCLEOTIDE SEQUENCE</scope>
    <source>
        <strain evidence="4">DSM 15053</strain>
    </source>
</reference>
<dbReference type="SUPFAM" id="SSF141868">
    <property type="entry name" value="EAL domain-like"/>
    <property type="match status" value="1"/>
</dbReference>
<dbReference type="SUPFAM" id="SSF55073">
    <property type="entry name" value="Nucleotide cyclase"/>
    <property type="match status" value="1"/>
</dbReference>
<gene>
    <name evidence="4" type="ORF">CLOHYLEM_07575</name>
</gene>
<evidence type="ECO:0000256" key="1">
    <source>
        <dbReference type="SAM" id="Phobius"/>
    </source>
</evidence>
<dbReference type="PROSITE" id="PS50883">
    <property type="entry name" value="EAL"/>
    <property type="match status" value="1"/>
</dbReference>
<dbReference type="GO" id="GO:0071111">
    <property type="term" value="F:cyclic-guanylate-specific phosphodiesterase activity"/>
    <property type="evidence" value="ECO:0007669"/>
    <property type="project" value="InterPro"/>
</dbReference>
<keyword evidence="1" id="KW-1133">Transmembrane helix</keyword>
<dbReference type="PANTHER" id="PTHR33121">
    <property type="entry name" value="CYCLIC DI-GMP PHOSPHODIESTERASE PDEF"/>
    <property type="match status" value="1"/>
</dbReference>
<proteinExistence type="predicted"/>
<dbReference type="Gene3D" id="3.30.70.270">
    <property type="match status" value="1"/>
</dbReference>
<dbReference type="InterPro" id="IPR043128">
    <property type="entry name" value="Rev_trsase/Diguanyl_cyclase"/>
</dbReference>
<organism evidence="4 5">
    <name type="scientific">[Clostridium] hylemonae DSM 15053</name>
    <dbReference type="NCBI Taxonomy" id="553973"/>
    <lineage>
        <taxon>Bacteria</taxon>
        <taxon>Bacillati</taxon>
        <taxon>Bacillota</taxon>
        <taxon>Clostridia</taxon>
        <taxon>Lachnospirales</taxon>
        <taxon>Lachnospiraceae</taxon>
    </lineage>
</organism>
<dbReference type="EMBL" id="ABYI02000041">
    <property type="protein sequence ID" value="EEG72572.1"/>
    <property type="molecule type" value="Genomic_DNA"/>
</dbReference>
<dbReference type="SMART" id="SM00267">
    <property type="entry name" value="GGDEF"/>
    <property type="match status" value="1"/>
</dbReference>
<dbReference type="Pfam" id="PF00563">
    <property type="entry name" value="EAL"/>
    <property type="match status" value="1"/>
</dbReference>
<evidence type="ECO:0000313" key="5">
    <source>
        <dbReference type="Proteomes" id="UP000004893"/>
    </source>
</evidence>
<dbReference type="eggNOG" id="COG5001">
    <property type="taxonomic scope" value="Bacteria"/>
</dbReference>
<dbReference type="Gene3D" id="3.20.20.450">
    <property type="entry name" value="EAL domain"/>
    <property type="match status" value="1"/>
</dbReference>
<keyword evidence="1" id="KW-0812">Transmembrane</keyword>
<feature type="domain" description="GGDEF" evidence="3">
    <location>
        <begin position="223"/>
        <end position="356"/>
    </location>
</feature>
<dbReference type="PANTHER" id="PTHR33121:SF71">
    <property type="entry name" value="OXYGEN SENSOR PROTEIN DOSP"/>
    <property type="match status" value="1"/>
</dbReference>
<keyword evidence="1" id="KW-0472">Membrane</keyword>
<comment type="caution">
    <text evidence="4">The sequence shown here is derived from an EMBL/GenBank/DDBJ whole genome shotgun (WGS) entry which is preliminary data.</text>
</comment>
<dbReference type="Proteomes" id="UP000004893">
    <property type="component" value="Unassembled WGS sequence"/>
</dbReference>
<feature type="domain" description="EAL" evidence="2">
    <location>
        <begin position="365"/>
        <end position="619"/>
    </location>
</feature>
<dbReference type="AlphaFoldDB" id="C0C638"/>
<dbReference type="NCBIfam" id="TIGR00254">
    <property type="entry name" value="GGDEF"/>
    <property type="match status" value="1"/>
</dbReference>
<name>C0C638_9FIRM</name>
<feature type="transmembrane region" description="Helical" evidence="1">
    <location>
        <begin position="159"/>
        <end position="178"/>
    </location>
</feature>
<protein>
    <submittedName>
        <fullName evidence="4">Diguanylate cyclase (GGDEF) domain protein</fullName>
    </submittedName>
</protein>
<reference evidence="4" key="1">
    <citation type="submission" date="2009-02" db="EMBL/GenBank/DDBJ databases">
        <authorList>
            <person name="Fulton L."/>
            <person name="Clifton S."/>
            <person name="Fulton B."/>
            <person name="Xu J."/>
            <person name="Minx P."/>
            <person name="Pepin K.H."/>
            <person name="Johnson M."/>
            <person name="Bhonagiri V."/>
            <person name="Nash W.E."/>
            <person name="Mardis E.R."/>
            <person name="Wilson R.K."/>
        </authorList>
    </citation>
    <scope>NUCLEOTIDE SEQUENCE [LARGE SCALE GENOMIC DNA]</scope>
    <source>
        <strain evidence="4">DSM 15053</strain>
    </source>
</reference>
<dbReference type="InterPro" id="IPR000160">
    <property type="entry name" value="GGDEF_dom"/>
</dbReference>
<dbReference type="HOGENOM" id="CLU_000445_70_50_9"/>
<evidence type="ECO:0000259" key="3">
    <source>
        <dbReference type="PROSITE" id="PS50887"/>
    </source>
</evidence>
<dbReference type="SMART" id="SM00052">
    <property type="entry name" value="EAL"/>
    <property type="match status" value="1"/>
</dbReference>
<dbReference type="CDD" id="cd01949">
    <property type="entry name" value="GGDEF"/>
    <property type="match status" value="1"/>
</dbReference>
<keyword evidence="5" id="KW-1185">Reference proteome</keyword>